<dbReference type="AlphaFoldDB" id="A0A498HDN0"/>
<evidence type="ECO:0000313" key="2">
    <source>
        <dbReference type="EMBL" id="RXH67251.1"/>
    </source>
</evidence>
<evidence type="ECO:0000313" key="3">
    <source>
        <dbReference type="Proteomes" id="UP000290289"/>
    </source>
</evidence>
<protein>
    <submittedName>
        <fullName evidence="2">Uncharacterized protein</fullName>
    </submittedName>
</protein>
<name>A0A498HDN0_MALDO</name>
<dbReference type="Proteomes" id="UP000290289">
    <property type="component" value="Chromosome 17"/>
</dbReference>
<gene>
    <name evidence="2" type="ORF">DVH24_027371</name>
</gene>
<dbReference type="EMBL" id="RDQH01000343">
    <property type="protein sequence ID" value="RXH67251.1"/>
    <property type="molecule type" value="Genomic_DNA"/>
</dbReference>
<evidence type="ECO:0000256" key="1">
    <source>
        <dbReference type="SAM" id="MobiDB-lite"/>
    </source>
</evidence>
<organism evidence="2 3">
    <name type="scientific">Malus domestica</name>
    <name type="common">Apple</name>
    <name type="synonym">Pyrus malus</name>
    <dbReference type="NCBI Taxonomy" id="3750"/>
    <lineage>
        <taxon>Eukaryota</taxon>
        <taxon>Viridiplantae</taxon>
        <taxon>Streptophyta</taxon>
        <taxon>Embryophyta</taxon>
        <taxon>Tracheophyta</taxon>
        <taxon>Spermatophyta</taxon>
        <taxon>Magnoliopsida</taxon>
        <taxon>eudicotyledons</taxon>
        <taxon>Gunneridae</taxon>
        <taxon>Pentapetalae</taxon>
        <taxon>rosids</taxon>
        <taxon>fabids</taxon>
        <taxon>Rosales</taxon>
        <taxon>Rosaceae</taxon>
        <taxon>Amygdaloideae</taxon>
        <taxon>Maleae</taxon>
        <taxon>Malus</taxon>
    </lineage>
</organism>
<comment type="caution">
    <text evidence="2">The sequence shown here is derived from an EMBL/GenBank/DDBJ whole genome shotgun (WGS) entry which is preliminary data.</text>
</comment>
<feature type="region of interest" description="Disordered" evidence="1">
    <location>
        <begin position="1"/>
        <end position="23"/>
    </location>
</feature>
<sequence length="111" mass="12205">MICRQQWSRRGPIAEQDIGGSGQEVGAVAEPEIKFTTATWSPKFSGFCPRDICCNSTTTPAFCHPCRHLVDLVYDDRVLVDDGHGRLAPVDRGLLVDLADHSPPHPPVVLR</sequence>
<proteinExistence type="predicted"/>
<reference evidence="2 3" key="1">
    <citation type="submission" date="2018-10" db="EMBL/GenBank/DDBJ databases">
        <title>A high-quality apple genome assembly.</title>
        <authorList>
            <person name="Hu J."/>
        </authorList>
    </citation>
    <scope>NUCLEOTIDE SEQUENCE [LARGE SCALE GENOMIC DNA]</scope>
    <source>
        <strain evidence="3">cv. HFTH1</strain>
        <tissue evidence="2">Young leaf</tissue>
    </source>
</reference>
<accession>A0A498HDN0</accession>
<keyword evidence="3" id="KW-1185">Reference proteome</keyword>